<dbReference type="InterPro" id="IPR007397">
    <property type="entry name" value="F-box-assoc_dom"/>
</dbReference>
<dbReference type="GO" id="GO:0006516">
    <property type="term" value="P:glycoprotein catabolic process"/>
    <property type="evidence" value="ECO:0007669"/>
    <property type="project" value="TreeGrafter"/>
</dbReference>
<dbReference type="FunFam" id="2.60.120.260:FF:000012">
    <property type="entry name" value="F-box only protein 2"/>
    <property type="match status" value="1"/>
</dbReference>
<protein>
    <submittedName>
        <fullName evidence="4">FBA domain-containing protein</fullName>
    </submittedName>
</protein>
<organism evidence="4">
    <name type="scientific">Thelazia callipaeda</name>
    <name type="common">Oriental eyeworm</name>
    <name type="synonym">Parasitic nematode</name>
    <dbReference type="NCBI Taxonomy" id="103827"/>
    <lineage>
        <taxon>Eukaryota</taxon>
        <taxon>Metazoa</taxon>
        <taxon>Ecdysozoa</taxon>
        <taxon>Nematoda</taxon>
        <taxon>Chromadorea</taxon>
        <taxon>Rhabditida</taxon>
        <taxon>Spirurina</taxon>
        <taxon>Spiruromorpha</taxon>
        <taxon>Thelazioidea</taxon>
        <taxon>Thelaziidae</taxon>
        <taxon>Thelazia</taxon>
    </lineage>
</organism>
<proteinExistence type="predicted"/>
<evidence type="ECO:0000313" key="4">
    <source>
        <dbReference type="WBParaSite" id="TCLT_0000087501-mRNA-1"/>
    </source>
</evidence>
<sequence length="328" mass="37331">MEVPAFVNGNNDIYIGDAPIPPEVLTEILIRSGSPRSILCVCSLVCHRWCKILSAPGFWIRYMEFQSLNLPPTFLRSEPLLNIKKVSIKQPFGRNLIRNPSGDNGSFDNWQVRENDGDGFIIEKPPVGCSNSSAYDISTAFATSFGWCSKVQVVDLWREGIEPVFLDEFCPPITVSEYYTCRFDCSSVYLLDVQLLGDGSLSLTNETETSSSPDFYFGLSRPFHVRFSVNNVVWRDVTTDTEVIRCRVMEDWTATTLLILTTFKVFDLDAEWQKIEHTFTNYPKGIRYVFFEHCGKDQQFWAGHYGSKMAKASVVIHYGNGQRRNIDS</sequence>
<reference evidence="4" key="1">
    <citation type="submission" date="2016-04" db="UniProtKB">
        <authorList>
            <consortium name="WormBaseParasite"/>
        </authorList>
    </citation>
    <scope>IDENTIFICATION</scope>
</reference>
<dbReference type="SMART" id="SM01198">
    <property type="entry name" value="FBA"/>
    <property type="match status" value="1"/>
</dbReference>
<dbReference type="InterPro" id="IPR039752">
    <property type="entry name" value="F-box_only"/>
</dbReference>
<evidence type="ECO:0000313" key="2">
    <source>
        <dbReference type="EMBL" id="VDM96030.1"/>
    </source>
</evidence>
<dbReference type="OMA" id="DWWGGCQ"/>
<dbReference type="GO" id="GO:0061630">
    <property type="term" value="F:ubiquitin protein ligase activity"/>
    <property type="evidence" value="ECO:0007669"/>
    <property type="project" value="TreeGrafter"/>
</dbReference>
<dbReference type="InterPro" id="IPR036047">
    <property type="entry name" value="F-box-like_dom_sf"/>
</dbReference>
<dbReference type="Gene3D" id="2.60.120.260">
    <property type="entry name" value="Galactose-binding domain-like"/>
    <property type="match status" value="1"/>
</dbReference>
<keyword evidence="3" id="KW-1185">Reference proteome</keyword>
<dbReference type="GO" id="GO:0019005">
    <property type="term" value="C:SCF ubiquitin ligase complex"/>
    <property type="evidence" value="ECO:0007669"/>
    <property type="project" value="TreeGrafter"/>
</dbReference>
<dbReference type="AlphaFoldDB" id="A0A0N5CL95"/>
<name>A0A0N5CL95_THECL</name>
<dbReference type="Pfam" id="PF04300">
    <property type="entry name" value="FBA"/>
    <property type="match status" value="2"/>
</dbReference>
<dbReference type="SUPFAM" id="SSF81383">
    <property type="entry name" value="F-box domain"/>
    <property type="match status" value="1"/>
</dbReference>
<gene>
    <name evidence="2" type="ORF">TCLT_LOCUS876</name>
</gene>
<dbReference type="WBParaSite" id="TCLT_0000087501-mRNA-1">
    <property type="protein sequence ID" value="TCLT_0000087501-mRNA-1"/>
    <property type="gene ID" value="TCLT_0000087501"/>
</dbReference>
<dbReference type="OrthoDB" id="1107553at2759"/>
<dbReference type="EMBL" id="UYYF01000082">
    <property type="protein sequence ID" value="VDM96030.1"/>
    <property type="molecule type" value="Genomic_DNA"/>
</dbReference>
<reference evidence="2 3" key="2">
    <citation type="submission" date="2018-11" db="EMBL/GenBank/DDBJ databases">
        <authorList>
            <consortium name="Pathogen Informatics"/>
        </authorList>
    </citation>
    <scope>NUCLEOTIDE SEQUENCE [LARGE SCALE GENOMIC DNA]</scope>
</reference>
<dbReference type="InterPro" id="IPR001810">
    <property type="entry name" value="F-box_dom"/>
</dbReference>
<dbReference type="Proteomes" id="UP000276776">
    <property type="component" value="Unassembled WGS sequence"/>
</dbReference>
<evidence type="ECO:0000259" key="1">
    <source>
        <dbReference type="PROSITE" id="PS51114"/>
    </source>
</evidence>
<dbReference type="STRING" id="103827.A0A0N5CL95"/>
<dbReference type="PANTHER" id="PTHR12125">
    <property type="entry name" value="F-BOX ONLY PROTEIN 6-LIKE PROTEIN"/>
    <property type="match status" value="1"/>
</dbReference>
<dbReference type="SUPFAM" id="SSF49785">
    <property type="entry name" value="Galactose-binding domain-like"/>
    <property type="match status" value="2"/>
</dbReference>
<dbReference type="GO" id="GO:0031146">
    <property type="term" value="P:SCF-dependent proteasomal ubiquitin-dependent protein catabolic process"/>
    <property type="evidence" value="ECO:0007669"/>
    <property type="project" value="TreeGrafter"/>
</dbReference>
<dbReference type="InterPro" id="IPR008979">
    <property type="entry name" value="Galactose-bd-like_sf"/>
</dbReference>
<evidence type="ECO:0000313" key="3">
    <source>
        <dbReference type="Proteomes" id="UP000276776"/>
    </source>
</evidence>
<dbReference type="Pfam" id="PF12937">
    <property type="entry name" value="F-box-like"/>
    <property type="match status" value="1"/>
</dbReference>
<dbReference type="Gene3D" id="1.20.1280.50">
    <property type="match status" value="1"/>
</dbReference>
<dbReference type="GO" id="GO:0005737">
    <property type="term" value="C:cytoplasm"/>
    <property type="evidence" value="ECO:0007669"/>
    <property type="project" value="UniProtKB-ARBA"/>
</dbReference>
<dbReference type="GO" id="GO:0036503">
    <property type="term" value="P:ERAD pathway"/>
    <property type="evidence" value="ECO:0007669"/>
    <property type="project" value="TreeGrafter"/>
</dbReference>
<dbReference type="PROSITE" id="PS51114">
    <property type="entry name" value="FBA"/>
    <property type="match status" value="1"/>
</dbReference>
<accession>A0A0N5CL95</accession>
<dbReference type="PANTHER" id="PTHR12125:SF5">
    <property type="entry name" value="F-BOX DOMAIN-CONTAINING PROTEIN"/>
    <property type="match status" value="1"/>
</dbReference>
<feature type="domain" description="FBA" evidence="1">
    <location>
        <begin position="86"/>
        <end position="318"/>
    </location>
</feature>